<dbReference type="Gene3D" id="3.40.140.10">
    <property type="entry name" value="Cytidine Deaminase, domain 2"/>
    <property type="match status" value="1"/>
</dbReference>
<evidence type="ECO:0000313" key="1">
    <source>
        <dbReference type="EMBL" id="ARF09174.1"/>
    </source>
</evidence>
<dbReference type="GO" id="GO:0016787">
    <property type="term" value="F:hydrolase activity"/>
    <property type="evidence" value="ECO:0007669"/>
    <property type="project" value="InterPro"/>
</dbReference>
<organism evidence="1">
    <name type="scientific">Catovirus CTV1</name>
    <dbReference type="NCBI Taxonomy" id="1977631"/>
    <lineage>
        <taxon>Viruses</taxon>
        <taxon>Varidnaviria</taxon>
        <taxon>Bamfordvirae</taxon>
        <taxon>Nucleocytoviricota</taxon>
        <taxon>Megaviricetes</taxon>
        <taxon>Imitervirales</taxon>
        <taxon>Mimiviridae</taxon>
        <taxon>Klosneuvirinae</taxon>
        <taxon>Catovirus</taxon>
    </lineage>
</organism>
<accession>A0A1V0SBX7</accession>
<dbReference type="EMBL" id="KY684084">
    <property type="protein sequence ID" value="ARF09174.1"/>
    <property type="molecule type" value="Genomic_DNA"/>
</dbReference>
<reference evidence="1" key="1">
    <citation type="journal article" date="2017" name="Science">
        <title>Giant viruses with an expanded complement of translation system components.</title>
        <authorList>
            <person name="Schulz F."/>
            <person name="Yutin N."/>
            <person name="Ivanova N.N."/>
            <person name="Ortega D.R."/>
            <person name="Lee T.K."/>
            <person name="Vierheilig J."/>
            <person name="Daims H."/>
            <person name="Horn M."/>
            <person name="Wagner M."/>
            <person name="Jensen G.J."/>
            <person name="Kyrpides N.C."/>
            <person name="Koonin E.V."/>
            <person name="Woyke T."/>
        </authorList>
    </citation>
    <scope>NUCLEOTIDE SEQUENCE</scope>
    <source>
        <strain evidence="1">CTV1</strain>
    </source>
</reference>
<name>A0A1V0SBX7_9VIRU</name>
<sequence>MLSIHAEIDALNKLMSKKNNLKRTSYDLIVIRLSKTGKLGESRPCYHCLQKLENSGLKIKNVYYSTRGGNLEKERFKYMKESHKTTYSSGYRRSMRRHNEIKKFVYS</sequence>
<dbReference type="GO" id="GO:0008270">
    <property type="term" value="F:zinc ion binding"/>
    <property type="evidence" value="ECO:0007669"/>
    <property type="project" value="InterPro"/>
</dbReference>
<protein>
    <submittedName>
        <fullName evidence="1">Uncharacterized protein</fullName>
    </submittedName>
</protein>
<dbReference type="PROSITE" id="PS00903">
    <property type="entry name" value="CYT_DCMP_DEAMINASES_1"/>
    <property type="match status" value="1"/>
</dbReference>
<dbReference type="InterPro" id="IPR016193">
    <property type="entry name" value="Cytidine_deaminase-like"/>
</dbReference>
<gene>
    <name evidence="1" type="ORF">Catovirus_2_123</name>
</gene>
<dbReference type="SUPFAM" id="SSF53927">
    <property type="entry name" value="Cytidine deaminase-like"/>
    <property type="match status" value="1"/>
</dbReference>
<dbReference type="InterPro" id="IPR016192">
    <property type="entry name" value="APOBEC/CMP_deaminase_Zn-bd"/>
</dbReference>
<proteinExistence type="predicted"/>